<name>A0A8S5V4Q6_9CAUD</name>
<reference evidence="1" key="1">
    <citation type="journal article" date="2021" name="Proc. Natl. Acad. Sci. U.S.A.">
        <title>A Catalog of Tens of Thousands of Viruses from Human Metagenomes Reveals Hidden Associations with Chronic Diseases.</title>
        <authorList>
            <person name="Tisza M.J."/>
            <person name="Buck C.B."/>
        </authorList>
    </citation>
    <scope>NUCLEOTIDE SEQUENCE</scope>
    <source>
        <strain evidence="1">Ct87j35</strain>
    </source>
</reference>
<evidence type="ECO:0000313" key="1">
    <source>
        <dbReference type="EMBL" id="DAG01676.1"/>
    </source>
</evidence>
<protein>
    <submittedName>
        <fullName evidence="1">Uncharacterized protein</fullName>
    </submittedName>
</protein>
<sequence length="36" mass="4456">MRNYTFSDIRKHHDFLSEKLSKQIIKYLIFLAPFVR</sequence>
<organism evidence="1">
    <name type="scientific">Siphoviridae sp. ct87j35</name>
    <dbReference type="NCBI Taxonomy" id="2825356"/>
    <lineage>
        <taxon>Viruses</taxon>
        <taxon>Duplodnaviria</taxon>
        <taxon>Heunggongvirae</taxon>
        <taxon>Uroviricota</taxon>
        <taxon>Caudoviricetes</taxon>
    </lineage>
</organism>
<dbReference type="EMBL" id="BK016196">
    <property type="protein sequence ID" value="DAG01676.1"/>
    <property type="molecule type" value="Genomic_DNA"/>
</dbReference>
<accession>A0A8S5V4Q6</accession>
<proteinExistence type="predicted"/>